<name>A0A928YW31_9GAMM</name>
<dbReference type="EMBL" id="PRDL01000001">
    <property type="protein sequence ID" value="MBE8717763.1"/>
    <property type="molecule type" value="Genomic_DNA"/>
</dbReference>
<accession>A0A928YW31</accession>
<dbReference type="Gene3D" id="1.20.1260.10">
    <property type="match status" value="1"/>
</dbReference>
<dbReference type="RefSeq" id="WP_193909802.1">
    <property type="nucleotide sequence ID" value="NZ_PRDL01000001.1"/>
</dbReference>
<proteinExistence type="predicted"/>
<dbReference type="SUPFAM" id="SSF47240">
    <property type="entry name" value="Ferritin-like"/>
    <property type="match status" value="1"/>
</dbReference>
<dbReference type="Proteomes" id="UP000652567">
    <property type="component" value="Unassembled WGS sequence"/>
</dbReference>
<comment type="caution">
    <text evidence="1">The sequence shown here is derived from an EMBL/GenBank/DDBJ whole genome shotgun (WGS) entry which is preliminary data.</text>
</comment>
<dbReference type="InterPro" id="IPR010287">
    <property type="entry name" value="DUF892_YciF-like"/>
</dbReference>
<organism evidence="1 2">
    <name type="scientific">Cellvibrio polysaccharolyticus</name>
    <dbReference type="NCBI Taxonomy" id="2082724"/>
    <lineage>
        <taxon>Bacteria</taxon>
        <taxon>Pseudomonadati</taxon>
        <taxon>Pseudomonadota</taxon>
        <taxon>Gammaproteobacteria</taxon>
        <taxon>Cellvibrionales</taxon>
        <taxon>Cellvibrionaceae</taxon>
        <taxon>Cellvibrio</taxon>
    </lineage>
</organism>
<evidence type="ECO:0000313" key="2">
    <source>
        <dbReference type="Proteomes" id="UP000652567"/>
    </source>
</evidence>
<gene>
    <name evidence="1" type="ORF">C4F51_11270</name>
</gene>
<protein>
    <submittedName>
        <fullName evidence="1">Ferritin-like domain-containing protein</fullName>
    </submittedName>
</protein>
<keyword evidence="2" id="KW-1185">Reference proteome</keyword>
<evidence type="ECO:0000313" key="1">
    <source>
        <dbReference type="EMBL" id="MBE8717763.1"/>
    </source>
</evidence>
<sequence length="171" mass="19329">MTDRESFKHYVDWVRDAHAMEEQAETMLKKMADRLEHYPLLQQRIVQHIAETQNQQRLVRAVLERLDESNSVLKDAAAKISAFGQGIGGLFASDEVVKGGMAGYVFEHMEVASYSALISAAEYVGDLEGATVFRQIKAQEEEMAAWLQENLPAVTLEFLRRSDNPDLDAKR</sequence>
<dbReference type="AlphaFoldDB" id="A0A928YW31"/>
<dbReference type="InterPro" id="IPR012347">
    <property type="entry name" value="Ferritin-like"/>
</dbReference>
<dbReference type="Pfam" id="PF05974">
    <property type="entry name" value="DUF892"/>
    <property type="match status" value="1"/>
</dbReference>
<dbReference type="InterPro" id="IPR009078">
    <property type="entry name" value="Ferritin-like_SF"/>
</dbReference>
<reference evidence="1" key="1">
    <citation type="submission" date="2018-07" db="EMBL/GenBank/DDBJ databases">
        <title>Genome assembly of strain Ka43.</title>
        <authorList>
            <person name="Kukolya J."/>
            <person name="Nagy I."/>
            <person name="Horvath B."/>
            <person name="Toth A."/>
        </authorList>
    </citation>
    <scope>NUCLEOTIDE SEQUENCE</scope>
    <source>
        <strain evidence="1">KB43</strain>
    </source>
</reference>
<dbReference type="CDD" id="cd00657">
    <property type="entry name" value="Ferritin_like"/>
    <property type="match status" value="1"/>
</dbReference>